<dbReference type="GO" id="GO:0016829">
    <property type="term" value="F:lyase activity"/>
    <property type="evidence" value="ECO:0007669"/>
    <property type="project" value="UniProtKB-KW"/>
</dbReference>
<dbReference type="EMBL" id="KC246947">
    <property type="protein sequence ID" value="AHF26671.1"/>
    <property type="molecule type" value="Genomic_DNA"/>
</dbReference>
<evidence type="ECO:0000256" key="2">
    <source>
        <dbReference type="ARBA" id="ARBA00022723"/>
    </source>
</evidence>
<dbReference type="InterPro" id="IPR005000">
    <property type="entry name" value="Aldolase/citrate-lyase_domain"/>
</dbReference>
<feature type="domain" description="HpcH/HpaI aldolase/citrate lyase" evidence="6">
    <location>
        <begin position="128"/>
        <end position="234"/>
    </location>
</feature>
<dbReference type="AlphaFoldDB" id="W0FP32"/>
<dbReference type="InterPro" id="IPR015813">
    <property type="entry name" value="Pyrv/PenolPyrv_kinase-like_dom"/>
</dbReference>
<sequence length="302" mass="33148">MISASLQQRKTRTRRSMLFVPGANAAMVSNSFIYPADALMFDLEDSVALREKAPPAAWFTTRCNIRCIAILKPLCVSTRWIPNGVLTTWKPSFAVVRTLCVCRKPIPLRMFWILKKRSCVSKKPVVVNPGSTGLLAAIESPLGITRAVEIAHASERLIGIALGAEDYVRNLRTERSPEGTELLFARCSILQAARSAGIQAFDTVYSDANNEAGFLQEAAHIKQLGFDGKSLINPRQIDLLHNLYAPTQKEVDHARRVVEAAEAAAREGLGVVSLNGKMVDGPVIDRARLVLSRAELSGIREE</sequence>
<keyword evidence="2 4" id="KW-0479">Metal-binding</keyword>
<feature type="domain" description="HpcH/HpaI aldolase/citrate lyase" evidence="6">
    <location>
        <begin position="15"/>
        <end position="53"/>
    </location>
</feature>
<reference evidence="7" key="1">
    <citation type="journal article" date="2013" name="PLoS ONE">
        <title>Metagenomic insights into the carbohydrate-active enzymes carried by the microorganisms adhering to solid digesta in the rumen of cows.</title>
        <authorList>
            <person name="Wang L."/>
            <person name="Hatem A."/>
            <person name="Catalyurek U.V."/>
            <person name="Morrison M."/>
            <person name="Yu Z."/>
        </authorList>
    </citation>
    <scope>NUCLEOTIDE SEQUENCE</scope>
</reference>
<evidence type="ECO:0000256" key="5">
    <source>
        <dbReference type="SAM" id="SignalP"/>
    </source>
</evidence>
<dbReference type="PANTHER" id="PTHR32308:SF10">
    <property type="entry name" value="CITRATE LYASE SUBUNIT BETA"/>
    <property type="match status" value="1"/>
</dbReference>
<name>W0FP32_9BACT</name>
<evidence type="ECO:0000256" key="1">
    <source>
        <dbReference type="ARBA" id="ARBA00001946"/>
    </source>
</evidence>
<evidence type="ECO:0000256" key="3">
    <source>
        <dbReference type="ARBA" id="ARBA00022842"/>
    </source>
</evidence>
<dbReference type="GO" id="GO:0000287">
    <property type="term" value="F:magnesium ion binding"/>
    <property type="evidence" value="ECO:0007669"/>
    <property type="project" value="TreeGrafter"/>
</dbReference>
<feature type="signal peptide" evidence="5">
    <location>
        <begin position="1"/>
        <end position="25"/>
    </location>
</feature>
<dbReference type="PIRSF" id="PIRSF015582">
    <property type="entry name" value="Cit_lyase_B"/>
    <property type="match status" value="1"/>
</dbReference>
<feature type="binding site" evidence="4">
    <location>
        <position position="166"/>
    </location>
    <ligand>
        <name>Mg(2+)</name>
        <dbReference type="ChEBI" id="CHEBI:18420"/>
    </ligand>
</feature>
<keyword evidence="7" id="KW-0456">Lyase</keyword>
<evidence type="ECO:0000259" key="6">
    <source>
        <dbReference type="Pfam" id="PF03328"/>
    </source>
</evidence>
<evidence type="ECO:0000313" key="7">
    <source>
        <dbReference type="EMBL" id="AHF26671.1"/>
    </source>
</evidence>
<dbReference type="InterPro" id="IPR040442">
    <property type="entry name" value="Pyrv_kinase-like_dom_sf"/>
</dbReference>
<dbReference type="GO" id="GO:0006107">
    <property type="term" value="P:oxaloacetate metabolic process"/>
    <property type="evidence" value="ECO:0007669"/>
    <property type="project" value="TreeGrafter"/>
</dbReference>
<dbReference type="Gene3D" id="3.20.20.60">
    <property type="entry name" value="Phosphoenolpyruvate-binding domains"/>
    <property type="match status" value="2"/>
</dbReference>
<evidence type="ECO:0000256" key="4">
    <source>
        <dbReference type="PIRSR" id="PIRSR015582-2"/>
    </source>
</evidence>
<accession>W0FP32</accession>
<feature type="chain" id="PRO_5004789410" evidence="5">
    <location>
        <begin position="26"/>
        <end position="302"/>
    </location>
</feature>
<protein>
    <submittedName>
        <fullName evidence="7">Citrate (Pro-3S)-lyase, beta subunit</fullName>
    </submittedName>
</protein>
<organism evidence="7">
    <name type="scientific">uncultured bacterium Contig593</name>
    <dbReference type="NCBI Taxonomy" id="1393593"/>
    <lineage>
        <taxon>Bacteria</taxon>
        <taxon>environmental samples</taxon>
    </lineage>
</organism>
<keyword evidence="3 4" id="KW-0460">Magnesium</keyword>
<feature type="binding site" evidence="4">
    <location>
        <position position="139"/>
    </location>
    <ligand>
        <name>Mg(2+)</name>
        <dbReference type="ChEBI" id="CHEBI:18420"/>
    </ligand>
</feature>
<dbReference type="InterPro" id="IPR011206">
    <property type="entry name" value="Citrate_lyase_beta/mcl1/mcl2"/>
</dbReference>
<keyword evidence="5" id="KW-0732">Signal</keyword>
<dbReference type="Pfam" id="PF03328">
    <property type="entry name" value="HpcH_HpaI"/>
    <property type="match status" value="2"/>
</dbReference>
<comment type="cofactor">
    <cofactor evidence="1">
        <name>Mg(2+)</name>
        <dbReference type="ChEBI" id="CHEBI:18420"/>
    </cofactor>
</comment>
<proteinExistence type="predicted"/>
<dbReference type="SUPFAM" id="SSF51621">
    <property type="entry name" value="Phosphoenolpyruvate/pyruvate domain"/>
    <property type="match status" value="1"/>
</dbReference>
<dbReference type="PANTHER" id="PTHR32308">
    <property type="entry name" value="LYASE BETA SUBUNIT, PUTATIVE (AFU_ORTHOLOGUE AFUA_4G13030)-RELATED"/>
    <property type="match status" value="1"/>
</dbReference>